<comment type="caution">
    <text evidence="1">The sequence shown here is derived from an EMBL/GenBank/DDBJ whole genome shotgun (WGS) entry which is preliminary data.</text>
</comment>
<sequence>MLKHAFRNLLVCFDKQLNVNDIFRWQSLSCEDRLPKGFESILADLITLSFSKSPCQDPAGFSTLVHLNDSMFGYIGRFQLGGQFTQVLFF</sequence>
<gene>
    <name evidence="1" type="ORF">HMPREF1056_03672</name>
</gene>
<evidence type="ECO:0000313" key="1">
    <source>
        <dbReference type="EMBL" id="EIY90889.1"/>
    </source>
</evidence>
<protein>
    <submittedName>
        <fullName evidence="1">Uncharacterized protein</fullName>
    </submittedName>
</protein>
<dbReference type="EMBL" id="AGXN01000022">
    <property type="protein sequence ID" value="EIY90889.1"/>
    <property type="molecule type" value="Genomic_DNA"/>
</dbReference>
<name>A0A0E2AWR3_BACFG</name>
<dbReference type="Proteomes" id="UP000003879">
    <property type="component" value="Unassembled WGS sequence"/>
</dbReference>
<reference evidence="1 2" key="1">
    <citation type="submission" date="2012-02" db="EMBL/GenBank/DDBJ databases">
        <title>The Genome Sequence of Bacteroides fragilis CL07T12C05.</title>
        <authorList>
            <consortium name="The Broad Institute Genome Sequencing Platform"/>
            <person name="Earl A."/>
            <person name="Ward D."/>
            <person name="Feldgarden M."/>
            <person name="Gevers D."/>
            <person name="Zitomersky N.L."/>
            <person name="Coyne M.J."/>
            <person name="Comstock L.E."/>
            <person name="Young S.K."/>
            <person name="Zeng Q."/>
            <person name="Gargeya S."/>
            <person name="Fitzgerald M."/>
            <person name="Haas B."/>
            <person name="Abouelleil A."/>
            <person name="Alvarado L."/>
            <person name="Arachchi H.M."/>
            <person name="Berlin A."/>
            <person name="Chapman S.B."/>
            <person name="Gearin G."/>
            <person name="Goldberg J."/>
            <person name="Griggs A."/>
            <person name="Gujja S."/>
            <person name="Hansen M."/>
            <person name="Heiman D."/>
            <person name="Howarth C."/>
            <person name="Larimer J."/>
            <person name="Lui A."/>
            <person name="MacDonald P.J.P."/>
            <person name="McCowen C."/>
            <person name="Montmayeur A."/>
            <person name="Murphy C."/>
            <person name="Neiman D."/>
            <person name="Pearson M."/>
            <person name="Priest M."/>
            <person name="Roberts A."/>
            <person name="Saif S."/>
            <person name="Shea T."/>
            <person name="Sisk P."/>
            <person name="Stolte C."/>
            <person name="Sykes S."/>
            <person name="Wortman J."/>
            <person name="Nusbaum C."/>
            <person name="Birren B."/>
        </authorList>
    </citation>
    <scope>NUCLEOTIDE SEQUENCE [LARGE SCALE GENOMIC DNA]</scope>
    <source>
        <strain evidence="1 2">CL07T12C05</strain>
    </source>
</reference>
<dbReference type="AlphaFoldDB" id="A0A0E2AWR3"/>
<proteinExistence type="predicted"/>
<evidence type="ECO:0000313" key="2">
    <source>
        <dbReference type="Proteomes" id="UP000003879"/>
    </source>
</evidence>
<accession>A0A0E2AWR3</accession>
<organism evidence="1 2">
    <name type="scientific">Bacteroides fragilis CL07T12C05</name>
    <dbReference type="NCBI Taxonomy" id="997883"/>
    <lineage>
        <taxon>Bacteria</taxon>
        <taxon>Pseudomonadati</taxon>
        <taxon>Bacteroidota</taxon>
        <taxon>Bacteroidia</taxon>
        <taxon>Bacteroidales</taxon>
        <taxon>Bacteroidaceae</taxon>
        <taxon>Bacteroides</taxon>
    </lineage>
</organism>
<dbReference type="HOGENOM" id="CLU_2505814_0_0_10"/>